<evidence type="ECO:0000313" key="2">
    <source>
        <dbReference type="EMBL" id="VIP03985.1"/>
    </source>
</evidence>
<sequence>MFAAFFETIHTQPGGTVYIPWQFDWLTIGFYLFCFGIAFIYPFFSDAFEDG</sequence>
<evidence type="ECO:0000313" key="3">
    <source>
        <dbReference type="Proteomes" id="UP000464378"/>
    </source>
</evidence>
<reference evidence="2" key="1">
    <citation type="submission" date="2019-04" db="EMBL/GenBank/DDBJ databases">
        <authorList>
            <consortium name="Science for Life Laboratories"/>
        </authorList>
    </citation>
    <scope>NUCLEOTIDE SEQUENCE</scope>
    <source>
        <strain evidence="2">MBLW1</strain>
    </source>
</reference>
<accession>A0A6C2YSQ8</accession>
<protein>
    <submittedName>
        <fullName evidence="2">Uncharacterized protein</fullName>
    </submittedName>
</protein>
<dbReference type="RefSeq" id="WP_162659128.1">
    <property type="nucleotide sequence ID" value="NZ_LR593887.1"/>
</dbReference>
<keyword evidence="1" id="KW-0472">Membrane</keyword>
<proteinExistence type="predicted"/>
<keyword evidence="3" id="KW-1185">Reference proteome</keyword>
<gene>
    <name evidence="2" type="ORF">GMBLW1_52080</name>
</gene>
<evidence type="ECO:0000256" key="1">
    <source>
        <dbReference type="SAM" id="Phobius"/>
    </source>
</evidence>
<dbReference type="EMBL" id="LR586016">
    <property type="protein sequence ID" value="VIP03985.1"/>
    <property type="molecule type" value="Genomic_DNA"/>
</dbReference>
<dbReference type="Proteomes" id="UP000464378">
    <property type="component" value="Chromosome"/>
</dbReference>
<keyword evidence="1" id="KW-1133">Transmembrane helix</keyword>
<keyword evidence="1" id="KW-0812">Transmembrane</keyword>
<name>A0A6C2YSQ8_9BACT</name>
<organism evidence="2">
    <name type="scientific">Tuwongella immobilis</name>
    <dbReference type="NCBI Taxonomy" id="692036"/>
    <lineage>
        <taxon>Bacteria</taxon>
        <taxon>Pseudomonadati</taxon>
        <taxon>Planctomycetota</taxon>
        <taxon>Planctomycetia</taxon>
        <taxon>Gemmatales</taxon>
        <taxon>Gemmataceae</taxon>
        <taxon>Tuwongella</taxon>
    </lineage>
</organism>
<dbReference type="EMBL" id="LR593887">
    <property type="protein sequence ID" value="VTS05337.1"/>
    <property type="molecule type" value="Genomic_DNA"/>
</dbReference>
<feature type="transmembrane region" description="Helical" evidence="1">
    <location>
        <begin position="25"/>
        <end position="44"/>
    </location>
</feature>
<dbReference type="KEGG" id="tim:GMBLW1_52080"/>
<dbReference type="InParanoid" id="A0A6C2YSQ8"/>
<dbReference type="AlphaFoldDB" id="A0A6C2YSQ8"/>